<organism evidence="1 2">
    <name type="scientific">Vermiconidia calcicola</name>
    <dbReference type="NCBI Taxonomy" id="1690605"/>
    <lineage>
        <taxon>Eukaryota</taxon>
        <taxon>Fungi</taxon>
        <taxon>Dikarya</taxon>
        <taxon>Ascomycota</taxon>
        <taxon>Pezizomycotina</taxon>
        <taxon>Dothideomycetes</taxon>
        <taxon>Dothideomycetidae</taxon>
        <taxon>Mycosphaerellales</taxon>
        <taxon>Extremaceae</taxon>
        <taxon>Vermiconidia</taxon>
    </lineage>
</organism>
<reference evidence="1" key="1">
    <citation type="submission" date="2023-07" db="EMBL/GenBank/DDBJ databases">
        <title>Black Yeasts Isolated from many extreme environments.</title>
        <authorList>
            <person name="Coleine C."/>
            <person name="Stajich J.E."/>
            <person name="Selbmann L."/>
        </authorList>
    </citation>
    <scope>NUCLEOTIDE SEQUENCE</scope>
    <source>
        <strain evidence="1">CCFEE 5714</strain>
    </source>
</reference>
<dbReference type="EMBL" id="JAUTXU010000002">
    <property type="protein sequence ID" value="KAK3725383.1"/>
    <property type="molecule type" value="Genomic_DNA"/>
</dbReference>
<evidence type="ECO:0000313" key="1">
    <source>
        <dbReference type="EMBL" id="KAK3725383.1"/>
    </source>
</evidence>
<evidence type="ECO:0000313" key="2">
    <source>
        <dbReference type="Proteomes" id="UP001281147"/>
    </source>
</evidence>
<sequence>MGTATQTMHMAAKPYIEPYRQPEESRHDLPWADLITLDLSQFEYPGGKQKLANQLKDAVHNVGFFYITGFGLSQEAIDRQFAIGRDVLNMPTEEKLKYRADLEGGSYNGYRPLGSVEVYPGLPDNNEASISSPMYNMFKFIPYGEREHPQIVQQHREEIEQFQRKIAEDVVQKLLVLMSILLELPEDYLSNGHRYNDTSDCHLRYMIYRARTPEENAKYKDIYIGGHSDFGSLTLLFRQPIAALQIKTSSGEWKWVKPYPESITVNIADILQFWTNGYLKSSIHRVVAPPPDQAGQDRLGLLYFLRPAHNLNLKTVDSPLLRRLGLKTDEPTDADDLKAGDWVQKRVAQNLEGSSKDGQGDKVVLNGLKAKYGHD</sequence>
<comment type="caution">
    <text evidence="1">The sequence shown here is derived from an EMBL/GenBank/DDBJ whole genome shotgun (WGS) entry which is preliminary data.</text>
</comment>
<dbReference type="Proteomes" id="UP001281147">
    <property type="component" value="Unassembled WGS sequence"/>
</dbReference>
<accession>A0ACC3NYN6</accession>
<proteinExistence type="predicted"/>
<keyword evidence="2" id="KW-1185">Reference proteome</keyword>
<gene>
    <name evidence="1" type="ORF">LTR37_000353</name>
</gene>
<name>A0ACC3NYN6_9PEZI</name>
<protein>
    <submittedName>
        <fullName evidence="1">Uncharacterized protein</fullName>
    </submittedName>
</protein>